<accession>A0A0G1QBW0</accession>
<keyword evidence="5 7" id="KW-1133">Transmembrane helix</keyword>
<evidence type="ECO:0000256" key="2">
    <source>
        <dbReference type="ARBA" id="ARBA00011006"/>
    </source>
</evidence>
<dbReference type="AlphaFoldDB" id="A0A0G1QBW0"/>
<evidence type="ECO:0000256" key="1">
    <source>
        <dbReference type="ARBA" id="ARBA00004651"/>
    </source>
</evidence>
<evidence type="ECO:0000256" key="5">
    <source>
        <dbReference type="ARBA" id="ARBA00022989"/>
    </source>
</evidence>
<gene>
    <name evidence="8" type="ORF">UX22_C0011G0011</name>
</gene>
<dbReference type="Proteomes" id="UP000034727">
    <property type="component" value="Unassembled WGS sequence"/>
</dbReference>
<sequence length="61" mass="6394">MAWLVAIVAGALIGWIASMIMGTDNEMGWISNVLVGILGAVLGRWLFGSVLGIGSAFADNW</sequence>
<dbReference type="InterPro" id="IPR007341">
    <property type="entry name" value="Transgly_assoc"/>
</dbReference>
<evidence type="ECO:0000313" key="9">
    <source>
        <dbReference type="Proteomes" id="UP000034727"/>
    </source>
</evidence>
<comment type="caution">
    <text evidence="8">The sequence shown here is derived from an EMBL/GenBank/DDBJ whole genome shotgun (WGS) entry which is preliminary data.</text>
</comment>
<keyword evidence="6 7" id="KW-0472">Membrane</keyword>
<evidence type="ECO:0000256" key="3">
    <source>
        <dbReference type="ARBA" id="ARBA00022475"/>
    </source>
</evidence>
<name>A0A0G1QBW0_9BACT</name>
<keyword evidence="4 7" id="KW-0812">Transmembrane</keyword>
<proteinExistence type="inferred from homology"/>
<evidence type="ECO:0000256" key="6">
    <source>
        <dbReference type="ARBA" id="ARBA00023136"/>
    </source>
</evidence>
<comment type="subcellular location">
    <subcellularLocation>
        <location evidence="1">Cell membrane</location>
        <topology evidence="1">Multi-pass membrane protein</topology>
    </subcellularLocation>
</comment>
<evidence type="ECO:0000256" key="4">
    <source>
        <dbReference type="ARBA" id="ARBA00022692"/>
    </source>
</evidence>
<organism evidence="8 9">
    <name type="scientific">Candidatus Jorgensenbacteria bacterium GW2011_GWA2_45_9</name>
    <dbReference type="NCBI Taxonomy" id="1618663"/>
    <lineage>
        <taxon>Bacteria</taxon>
        <taxon>Candidatus Joergenseniibacteriota</taxon>
    </lineage>
</organism>
<dbReference type="EMBL" id="LCLJ01000011">
    <property type="protein sequence ID" value="KKU15203.1"/>
    <property type="molecule type" value="Genomic_DNA"/>
</dbReference>
<dbReference type="GO" id="GO:0005886">
    <property type="term" value="C:plasma membrane"/>
    <property type="evidence" value="ECO:0007669"/>
    <property type="project" value="UniProtKB-SubCell"/>
</dbReference>
<protein>
    <submittedName>
        <fullName evidence="8">Transglycosylase associated protein</fullName>
    </submittedName>
</protein>
<comment type="similarity">
    <text evidence="2">Belongs to the UPF0410 family.</text>
</comment>
<dbReference type="PANTHER" id="PTHR33884:SF3">
    <property type="entry name" value="UPF0410 PROTEIN YMGE"/>
    <property type="match status" value="1"/>
</dbReference>
<evidence type="ECO:0000256" key="7">
    <source>
        <dbReference type="SAM" id="Phobius"/>
    </source>
</evidence>
<dbReference type="PANTHER" id="PTHR33884">
    <property type="entry name" value="UPF0410 PROTEIN YMGE"/>
    <property type="match status" value="1"/>
</dbReference>
<feature type="transmembrane region" description="Helical" evidence="7">
    <location>
        <begin position="29"/>
        <end position="47"/>
    </location>
</feature>
<evidence type="ECO:0000313" key="8">
    <source>
        <dbReference type="EMBL" id="KKU15203.1"/>
    </source>
</evidence>
<reference evidence="8 9" key="1">
    <citation type="journal article" date="2015" name="Nature">
        <title>rRNA introns, odd ribosomes, and small enigmatic genomes across a large radiation of phyla.</title>
        <authorList>
            <person name="Brown C.T."/>
            <person name="Hug L.A."/>
            <person name="Thomas B.C."/>
            <person name="Sharon I."/>
            <person name="Castelle C.J."/>
            <person name="Singh A."/>
            <person name="Wilkins M.J."/>
            <person name="Williams K.H."/>
            <person name="Banfield J.F."/>
        </authorList>
    </citation>
    <scope>NUCLEOTIDE SEQUENCE [LARGE SCALE GENOMIC DNA]</scope>
</reference>
<keyword evidence="3" id="KW-1003">Cell membrane</keyword>